<dbReference type="InterPro" id="IPR024524">
    <property type="entry name" value="DUF3800"/>
</dbReference>
<dbReference type="RefSeq" id="WP_179632444.1">
    <property type="nucleotide sequence ID" value="NZ_JACCFH010000001.1"/>
</dbReference>
<dbReference type="EMBL" id="JACCFH010000001">
    <property type="protein sequence ID" value="NYG31449.1"/>
    <property type="molecule type" value="Genomic_DNA"/>
</dbReference>
<proteinExistence type="predicted"/>
<evidence type="ECO:0008006" key="3">
    <source>
        <dbReference type="Google" id="ProtNLM"/>
    </source>
</evidence>
<keyword evidence="2" id="KW-1185">Reference proteome</keyword>
<dbReference type="Pfam" id="PF12686">
    <property type="entry name" value="DUF3800"/>
    <property type="match status" value="1"/>
</dbReference>
<name>A0A7Y9QWR3_9BURK</name>
<accession>A0A7Y9QWR3</accession>
<organism evidence="1 2">
    <name type="scientific">Sphaerotilus montanus</name>
    <dbReference type="NCBI Taxonomy" id="522889"/>
    <lineage>
        <taxon>Bacteria</taxon>
        <taxon>Pseudomonadati</taxon>
        <taxon>Pseudomonadota</taxon>
        <taxon>Betaproteobacteria</taxon>
        <taxon>Burkholderiales</taxon>
        <taxon>Sphaerotilaceae</taxon>
        <taxon>Sphaerotilus</taxon>
    </lineage>
</organism>
<comment type="caution">
    <text evidence="1">The sequence shown here is derived from an EMBL/GenBank/DDBJ whole genome shotgun (WGS) entry which is preliminary data.</text>
</comment>
<dbReference type="Proteomes" id="UP000518288">
    <property type="component" value="Unassembled WGS sequence"/>
</dbReference>
<evidence type="ECO:0000313" key="2">
    <source>
        <dbReference type="Proteomes" id="UP000518288"/>
    </source>
</evidence>
<protein>
    <recommendedName>
        <fullName evidence="3">DUF3800 domain-containing protein</fullName>
    </recommendedName>
</protein>
<evidence type="ECO:0000313" key="1">
    <source>
        <dbReference type="EMBL" id="NYG31449.1"/>
    </source>
</evidence>
<sequence length="374" mass="42761">MHIIQADDLRSHYANPSWDQPLRLYYDETNNIRRLTLSEVGLNNSPDRMFALAGIALMPGKEIVGWDALRKQMGIQVSATEIKYKHVAPPEYEGALASERLTSFLEWLTESETLIHYSVLDVLFWSVLDIIESLMVDERVNINEVHMELKNELVFAVKIDPKAFMTLVHGFGYPNIKRADVPAFLKCVLAFVERRLPKNRNLATQALKKLLRGAAKLPRVELTFLHDNEPGELIADFSLHFMHVLCKFKQASHVLDRETNIERILQRVEIRNGERRLNYRFSDSKIEIGIQASDVIAGLIGRHFTYVLGHSVSELKQALDRFSERQHKNLSLLRGLIDASDSYSNGLLHAVQPLDTGLKNDMFLHGRPVPDFLD</sequence>
<gene>
    <name evidence="1" type="ORF">BDD16_000435</name>
</gene>
<dbReference type="AlphaFoldDB" id="A0A7Y9QWR3"/>
<reference evidence="1 2" key="1">
    <citation type="submission" date="2020-07" db="EMBL/GenBank/DDBJ databases">
        <title>Genomic Encyclopedia of Archaeal and Bacterial Type Strains, Phase II (KMG-II): from individual species to whole genera.</title>
        <authorList>
            <person name="Goeker M."/>
        </authorList>
    </citation>
    <scope>NUCLEOTIDE SEQUENCE [LARGE SCALE GENOMIC DNA]</scope>
    <source>
        <strain evidence="1 2">DSM 21226</strain>
    </source>
</reference>